<dbReference type="Proteomes" id="UP000315534">
    <property type="component" value="Unassembled WGS sequence"/>
</dbReference>
<dbReference type="PANTHER" id="PTHR45947">
    <property type="entry name" value="SULFOQUINOVOSYL TRANSFERASE SQD2"/>
    <property type="match status" value="1"/>
</dbReference>
<dbReference type="Pfam" id="PF00534">
    <property type="entry name" value="Glycos_transf_1"/>
    <property type="match status" value="1"/>
</dbReference>
<dbReference type="InterPro" id="IPR028098">
    <property type="entry name" value="Glyco_trans_4-like_N"/>
</dbReference>
<keyword evidence="3" id="KW-0808">Transferase</keyword>
<accession>A0A523XVH7</accession>
<dbReference type="Gene3D" id="3.40.50.2000">
    <property type="entry name" value="Glycogen Phosphorylase B"/>
    <property type="match status" value="2"/>
</dbReference>
<feature type="domain" description="Glycosyl transferase family 1" evidence="1">
    <location>
        <begin position="218"/>
        <end position="370"/>
    </location>
</feature>
<feature type="domain" description="Glycosyltransferase subfamily 4-like N-terminal" evidence="2">
    <location>
        <begin position="14"/>
        <end position="204"/>
    </location>
</feature>
<dbReference type="InterPro" id="IPR050194">
    <property type="entry name" value="Glycosyltransferase_grp1"/>
</dbReference>
<dbReference type="PANTHER" id="PTHR45947:SF3">
    <property type="entry name" value="SULFOQUINOVOSYL TRANSFERASE SQD2"/>
    <property type="match status" value="1"/>
</dbReference>
<dbReference type="AlphaFoldDB" id="A0A523XVH7"/>
<evidence type="ECO:0000259" key="2">
    <source>
        <dbReference type="Pfam" id="PF13439"/>
    </source>
</evidence>
<proteinExistence type="predicted"/>
<gene>
    <name evidence="3" type="ORF">E3J38_00755</name>
</gene>
<dbReference type="GO" id="GO:0016757">
    <property type="term" value="F:glycosyltransferase activity"/>
    <property type="evidence" value="ECO:0007669"/>
    <property type="project" value="InterPro"/>
</dbReference>
<dbReference type="EMBL" id="SOIP01000043">
    <property type="protein sequence ID" value="TET83267.1"/>
    <property type="molecule type" value="Genomic_DNA"/>
</dbReference>
<name>A0A523XVH7_UNCT6</name>
<dbReference type="Pfam" id="PF13439">
    <property type="entry name" value="Glyco_transf_4"/>
    <property type="match status" value="1"/>
</dbReference>
<dbReference type="CDD" id="cd03801">
    <property type="entry name" value="GT4_PimA-like"/>
    <property type="match status" value="1"/>
</dbReference>
<evidence type="ECO:0000313" key="3">
    <source>
        <dbReference type="EMBL" id="TET83267.1"/>
    </source>
</evidence>
<comment type="caution">
    <text evidence="3">The sequence shown here is derived from an EMBL/GenBank/DDBJ whole genome shotgun (WGS) entry which is preliminary data.</text>
</comment>
<sequence>MRILQVNQFCGSKGGTELYVDLISNELLSRGHHVSLLCEQPASNHREYKYKVHQIYGIAQYFPKRDNDVMAALDRVVELENPDVINTHNIHSSQVTQFFLKSRPTLRYVHDHTLFCPRGKHYDSGISCAHPFGVRCLLNSYVPFACFGAFSSRPWLTSRYFRSFDETIKTNRKLKKLLVASKYMKTCLLQNNFSDEMIELLPYFTDVPDEITPIGDHLLFVGRLIPEKGAHLLLDALSLLPDSSKLVIVGEGPQDYRSMLVQRISRLNLKSRVRFAGAVEHSELAGFYQACNLVVFPSIWPEPFGIVGIEALSFGRPVVAFDSGGTRDWLAEGETGFVVPRGDVRALVEKVKHLLDSSELATAMGEKGRTMVAKDFNREVHMKRLLQIYHKICG</sequence>
<organism evidence="3 4">
    <name type="scientific">candidate division TA06 bacterium</name>
    <dbReference type="NCBI Taxonomy" id="2250710"/>
    <lineage>
        <taxon>Bacteria</taxon>
        <taxon>Bacteria division TA06</taxon>
    </lineage>
</organism>
<reference evidence="3 4" key="1">
    <citation type="submission" date="2019-03" db="EMBL/GenBank/DDBJ databases">
        <title>Metabolic potential of uncultured bacteria and archaea associated with petroleum seepage in deep-sea sediments.</title>
        <authorList>
            <person name="Dong X."/>
            <person name="Hubert C."/>
        </authorList>
    </citation>
    <scope>NUCLEOTIDE SEQUENCE [LARGE SCALE GENOMIC DNA]</scope>
    <source>
        <strain evidence="3">E29_bin36</strain>
    </source>
</reference>
<protein>
    <submittedName>
        <fullName evidence="3">Glycosyltransferase family 1 protein</fullName>
    </submittedName>
</protein>
<dbReference type="InterPro" id="IPR001296">
    <property type="entry name" value="Glyco_trans_1"/>
</dbReference>
<dbReference type="SUPFAM" id="SSF53756">
    <property type="entry name" value="UDP-Glycosyltransferase/glycogen phosphorylase"/>
    <property type="match status" value="1"/>
</dbReference>
<evidence type="ECO:0000259" key="1">
    <source>
        <dbReference type="Pfam" id="PF00534"/>
    </source>
</evidence>
<evidence type="ECO:0000313" key="4">
    <source>
        <dbReference type="Proteomes" id="UP000315534"/>
    </source>
</evidence>